<organism evidence="1 2">
    <name type="scientific">Sorangium cellulosum So0157-2</name>
    <dbReference type="NCBI Taxonomy" id="1254432"/>
    <lineage>
        <taxon>Bacteria</taxon>
        <taxon>Pseudomonadati</taxon>
        <taxon>Myxococcota</taxon>
        <taxon>Polyangia</taxon>
        <taxon>Polyangiales</taxon>
        <taxon>Polyangiaceae</taxon>
        <taxon>Sorangium</taxon>
    </lineage>
</organism>
<dbReference type="PANTHER" id="PTHR30203">
    <property type="entry name" value="OUTER MEMBRANE CATION EFFLUX PROTEIN"/>
    <property type="match status" value="1"/>
</dbReference>
<dbReference type="RefSeq" id="WP_020737532.1">
    <property type="nucleotide sequence ID" value="NC_021658.1"/>
</dbReference>
<accession>S4Y1G0</accession>
<name>S4Y1G0_SORCE</name>
<dbReference type="OrthoDB" id="5512897at2"/>
<proteinExistence type="predicted"/>
<dbReference type="Proteomes" id="UP000014803">
    <property type="component" value="Chromosome"/>
</dbReference>
<dbReference type="EMBL" id="CP003969">
    <property type="protein sequence ID" value="AGP37995.1"/>
    <property type="molecule type" value="Genomic_DNA"/>
</dbReference>
<dbReference type="SUPFAM" id="SSF56954">
    <property type="entry name" value="Outer membrane efflux proteins (OEP)"/>
    <property type="match status" value="1"/>
</dbReference>
<dbReference type="HOGENOM" id="CLU_563704_0_0_7"/>
<reference evidence="1 2" key="1">
    <citation type="journal article" date="2013" name="Sci. Rep.">
        <title>Extraordinary expansion of a Sorangium cellulosum genome from an alkaline milieu.</title>
        <authorList>
            <person name="Han K."/>
            <person name="Li Z.F."/>
            <person name="Peng R."/>
            <person name="Zhu L.P."/>
            <person name="Zhou T."/>
            <person name="Wang L.G."/>
            <person name="Li S.G."/>
            <person name="Zhang X.B."/>
            <person name="Hu W."/>
            <person name="Wu Z.H."/>
            <person name="Qin N."/>
            <person name="Li Y.Z."/>
        </authorList>
    </citation>
    <scope>NUCLEOTIDE SEQUENCE [LARGE SCALE GENOMIC DNA]</scope>
    <source>
        <strain evidence="1 2">So0157-2</strain>
    </source>
</reference>
<dbReference type="Gene3D" id="1.20.1600.10">
    <property type="entry name" value="Outer membrane efflux proteins (OEP)"/>
    <property type="match status" value="1"/>
</dbReference>
<evidence type="ECO:0008006" key="3">
    <source>
        <dbReference type="Google" id="ProtNLM"/>
    </source>
</evidence>
<dbReference type="AlphaFoldDB" id="S4Y1G0"/>
<dbReference type="STRING" id="1254432.SCE1572_28105"/>
<dbReference type="GO" id="GO:0015562">
    <property type="term" value="F:efflux transmembrane transporter activity"/>
    <property type="evidence" value="ECO:0007669"/>
    <property type="project" value="InterPro"/>
</dbReference>
<dbReference type="PANTHER" id="PTHR30203:SF24">
    <property type="entry name" value="BLR4935 PROTEIN"/>
    <property type="match status" value="1"/>
</dbReference>
<dbReference type="InterPro" id="IPR010131">
    <property type="entry name" value="MdtP/NodT-like"/>
</dbReference>
<sequence>MKIAEVFSVRRRRASSTAASAFPRARSPVWPSVACLSLAACAAPAQLEGSERAIALYREARAAEAQAEARGGAGLGAGRRAAPRELTADEAVAMAKERSATLAMMRAREDKARASVDAEAAGTYRNPEIRVSQLRLDQVLDHEPRLAAGVRIRPPRPGEAGAAADVARADVDVARAETRVSELELEAEVRWLFDDVLLLDAEIEALEAVAATRRRLADQERARVSVSQGTAVDEAMAALSAAVAEEDGAAPRARREVARAALLERVGVDPAAPVRLVGEPVASAPLVALASEEALIEAALRNRPEIALAAAEIDAAGAEGALARATRWPWLSFVEFGYEFSPATRDPLGWTLEAGLELPLFDTRASEIAAADAGAIAAQRTLAAEVQRVAREVRDRLREARAAGALVEEFRARALPAVERAGIEVARALESRQIDAVRALSLEERRAAAQVKLLKLVREYRTALAELRIVVGGPLDGRAPAARR</sequence>
<evidence type="ECO:0000313" key="2">
    <source>
        <dbReference type="Proteomes" id="UP000014803"/>
    </source>
</evidence>
<evidence type="ECO:0000313" key="1">
    <source>
        <dbReference type="EMBL" id="AGP37995.1"/>
    </source>
</evidence>
<dbReference type="PATRIC" id="fig|1254432.3.peg.6358"/>
<protein>
    <recommendedName>
        <fullName evidence="3">TolC family protein</fullName>
    </recommendedName>
</protein>
<dbReference type="KEGG" id="scu:SCE1572_28105"/>
<gene>
    <name evidence="1" type="ORF">SCE1572_28105</name>
</gene>
<dbReference type="eggNOG" id="COG1538">
    <property type="taxonomic scope" value="Bacteria"/>
</dbReference>